<evidence type="ECO:0000256" key="1">
    <source>
        <dbReference type="ARBA" id="ARBA00022741"/>
    </source>
</evidence>
<dbReference type="GO" id="GO:0034663">
    <property type="term" value="C:endoplasmic reticulum chaperone complex"/>
    <property type="evidence" value="ECO:0007669"/>
    <property type="project" value="TreeGrafter"/>
</dbReference>
<evidence type="ECO:0000256" key="2">
    <source>
        <dbReference type="ARBA" id="ARBA00022840"/>
    </source>
</evidence>
<dbReference type="OrthoDB" id="10262720at2759"/>
<dbReference type="GO" id="GO:0005524">
    <property type="term" value="F:ATP binding"/>
    <property type="evidence" value="ECO:0007669"/>
    <property type="project" value="UniProtKB-KW"/>
</dbReference>
<evidence type="ECO:0000313" key="5">
    <source>
        <dbReference type="EMBL" id="ESL11686.1"/>
    </source>
</evidence>
<name>A0A061JC70_TRYRA</name>
<feature type="region of interest" description="Disordered" evidence="4">
    <location>
        <begin position="687"/>
        <end position="806"/>
    </location>
</feature>
<dbReference type="AlphaFoldDB" id="A0A061JC70"/>
<evidence type="ECO:0000256" key="3">
    <source>
        <dbReference type="ARBA" id="ARBA00023186"/>
    </source>
</evidence>
<dbReference type="GO" id="GO:0140662">
    <property type="term" value="F:ATP-dependent protein folding chaperone"/>
    <property type="evidence" value="ECO:0007669"/>
    <property type="project" value="InterPro"/>
</dbReference>
<dbReference type="InterPro" id="IPR043129">
    <property type="entry name" value="ATPase_NBD"/>
</dbReference>
<feature type="compositionally biased region" description="Polar residues" evidence="4">
    <location>
        <begin position="687"/>
        <end position="706"/>
    </location>
</feature>
<evidence type="ECO:0000256" key="4">
    <source>
        <dbReference type="SAM" id="MobiDB-lite"/>
    </source>
</evidence>
<dbReference type="PANTHER" id="PTHR45639">
    <property type="entry name" value="HSC70CB, ISOFORM G-RELATED"/>
    <property type="match status" value="1"/>
</dbReference>
<evidence type="ECO:0000313" key="6">
    <source>
        <dbReference type="Proteomes" id="UP000031737"/>
    </source>
</evidence>
<dbReference type="Gene3D" id="3.90.640.10">
    <property type="entry name" value="Actin, Chain A, domain 4"/>
    <property type="match status" value="1"/>
</dbReference>
<dbReference type="Gene3D" id="3.30.30.30">
    <property type="match status" value="1"/>
</dbReference>
<dbReference type="GO" id="GO:0030968">
    <property type="term" value="P:endoplasmic reticulum unfolded protein response"/>
    <property type="evidence" value="ECO:0007669"/>
    <property type="project" value="TreeGrafter"/>
</dbReference>
<comment type="caution">
    <text evidence="5">The sequence shown here is derived from an EMBL/GenBank/DDBJ whole genome shotgun (WGS) entry which is preliminary data.</text>
</comment>
<reference evidence="5 6" key="1">
    <citation type="submission" date="2013-07" db="EMBL/GenBank/DDBJ databases">
        <authorList>
            <person name="Stoco P.H."/>
            <person name="Wagner G."/>
            <person name="Gerber A."/>
            <person name="Zaha A."/>
            <person name="Thompson C."/>
            <person name="Bartholomeu D.C."/>
            <person name="Luckemeyer D.D."/>
            <person name="Bahia D."/>
            <person name="Loreto E."/>
            <person name="Prestes E.B."/>
            <person name="Lima F.M."/>
            <person name="Rodrigues-Luiz G."/>
            <person name="Vallejo G.A."/>
            <person name="Filho J.F."/>
            <person name="Monteiro K.M."/>
            <person name="Tyler K.M."/>
            <person name="de Almeida L.G."/>
            <person name="Ortiz M.F."/>
            <person name="Siervo M.A."/>
            <person name="de Moraes M.H."/>
            <person name="Cunha O.L."/>
            <person name="Mendonca-Neto R."/>
            <person name="Silva R."/>
            <person name="Teixeira S.M."/>
            <person name="Murta S.M."/>
            <person name="Sincero T.C."/>
            <person name="Mendes T.A."/>
            <person name="Urmenyi T.P."/>
            <person name="Silva V.G."/>
            <person name="da Rocha W.D."/>
            <person name="Andersson B."/>
            <person name="Romanha A.J."/>
            <person name="Steindel M."/>
            <person name="de Vasconcelos A.T."/>
            <person name="Grisard E.C."/>
        </authorList>
    </citation>
    <scope>NUCLEOTIDE SEQUENCE [LARGE SCALE GENOMIC DNA]</scope>
    <source>
        <strain evidence="5 6">SC58</strain>
    </source>
</reference>
<feature type="compositionally biased region" description="Acidic residues" evidence="4">
    <location>
        <begin position="755"/>
        <end position="772"/>
    </location>
</feature>
<proteinExistence type="predicted"/>
<feature type="compositionally biased region" description="Basic and acidic residues" evidence="4">
    <location>
        <begin position="742"/>
        <end position="754"/>
    </location>
</feature>
<organism evidence="5 6">
    <name type="scientific">Trypanosoma rangeli SC58</name>
    <dbReference type="NCBI Taxonomy" id="429131"/>
    <lineage>
        <taxon>Eukaryota</taxon>
        <taxon>Discoba</taxon>
        <taxon>Euglenozoa</taxon>
        <taxon>Kinetoplastea</taxon>
        <taxon>Metakinetoplastina</taxon>
        <taxon>Trypanosomatida</taxon>
        <taxon>Trypanosomatidae</taxon>
        <taxon>Trypanosoma</taxon>
        <taxon>Herpetosoma</taxon>
    </lineage>
</organism>
<dbReference type="PANTHER" id="PTHR45639:SF3">
    <property type="entry name" value="HYPOXIA UP-REGULATED PROTEIN 1"/>
    <property type="match status" value="1"/>
</dbReference>
<protein>
    <submittedName>
        <fullName evidence="5">Heat shock protein 70 (HSP70)</fullName>
    </submittedName>
</protein>
<dbReference type="VEuPathDB" id="TriTrypDB:TRSC58_00557"/>
<sequence length="933" mass="101221">MFGVHLCGNSLPAGRVRATCTNTGRCLLHPSENKLDRSRLSGGVVGVHHGKVAHRCKTAAYCTARAPLLQLAALFLLTWALIVSCVVEAHHVLAVDLGVEWVKAATLGGGSGASMNPAIVLNDQANRKSPQCIAFRFLPYDTDDILQKVERIFSEQALSLEPRFPEQVVCGPSLLAGRGVWRDVVAVNGTGATGEEAVQDALLLDDTASLTYAVVPHASRDKLTVHIVGGRDKKSVLEFSAEELVGMFLAYLKRTAERGLDGEPLRHLVLTVSTRASVAQRQTFVDAAAVAGLRTVRLVHGITAAAVQLAYLNAEQLFAPVRERSAKYVMVYDMGSRVTEVAVYEFAQFRQHPGTITLLAAVVSDTLGGRAFDQCIARYIERELFPKAKPKAIEPVLALSTPAARKTAASLLRAVKNARERLSVNQEAPVVVQGIYGSDGGDFTTTISRARFEEECAHLFDEAVRLRDAAIARTKGAVPSVRNLTRFEVIGGATRMPKLLERLSDGYGRAVDRTLNSDEAAVVGAAYMGAARASIPVRGFHVVEPLMNDLYFSLTPPLQNLGAAGTPPRGDTRHLLFAKARTLVPAVKSLRFKNRTADFTLTLEDDSGRFARATSIYGVNDNIMAAQFLPQRRRAGGGVARGWHERLSLEYMEVVVEVTVAESGIPFVSNAYLRVTYVKRTAAVKNNQTAPGNMTPNESVAASSAGKNAADGAIPEESQNHQNLRKTDEEAEEVEAGQLQQQREEEGAEERWEDASESGAAIEEEEEEEEEEGGKQGAAKGKREGDQAREDNSTGDDAVPGVGNRSTAKETVMRVIHGFPLRFAPAPSSAGVNLNKVEAAAARERLHALQRIDDTRLMRSAIRNDLEALIVHYKSLDAWDKAPVGGADEANWRDVVKEVAQWLDDASDNIEIAELQRQQQRVKELKIGEAETG</sequence>
<accession>A0A061JC70</accession>
<dbReference type="Pfam" id="PF00012">
    <property type="entry name" value="HSP70"/>
    <property type="match status" value="1"/>
</dbReference>
<feature type="compositionally biased region" description="Basic and acidic residues" evidence="4">
    <location>
        <begin position="781"/>
        <end position="792"/>
    </location>
</feature>
<keyword evidence="5" id="KW-0346">Stress response</keyword>
<dbReference type="InterPro" id="IPR013126">
    <property type="entry name" value="Hsp_70_fam"/>
</dbReference>
<keyword evidence="6" id="KW-1185">Reference proteome</keyword>
<dbReference type="Gene3D" id="3.30.420.40">
    <property type="match status" value="2"/>
</dbReference>
<dbReference type="SUPFAM" id="SSF53067">
    <property type="entry name" value="Actin-like ATPase domain"/>
    <property type="match status" value="2"/>
</dbReference>
<gene>
    <name evidence="5" type="ORF">TRSC58_00557</name>
</gene>
<keyword evidence="2" id="KW-0067">ATP-binding</keyword>
<keyword evidence="1" id="KW-0547">Nucleotide-binding</keyword>
<keyword evidence="3" id="KW-0143">Chaperone</keyword>
<dbReference type="Proteomes" id="UP000031737">
    <property type="component" value="Unassembled WGS sequence"/>
</dbReference>
<dbReference type="EMBL" id="AUPL01000557">
    <property type="protein sequence ID" value="ESL11686.1"/>
    <property type="molecule type" value="Genomic_DNA"/>
</dbReference>